<dbReference type="PANTHER" id="PTHR22012:SF2">
    <property type="entry name" value="FIBROUS SHEATH-INTERACTING PROTEIN 1"/>
    <property type="match status" value="1"/>
</dbReference>
<dbReference type="Proteomes" id="UP001159428">
    <property type="component" value="Unassembled WGS sequence"/>
</dbReference>
<feature type="region of interest" description="Disordered" evidence="5">
    <location>
        <begin position="491"/>
        <end position="588"/>
    </location>
</feature>
<proteinExistence type="inferred from homology"/>
<comment type="similarity">
    <text evidence="1">Belongs to the FSIP1 family.</text>
</comment>
<feature type="region of interest" description="Disordered" evidence="5">
    <location>
        <begin position="446"/>
        <end position="473"/>
    </location>
</feature>
<feature type="compositionally biased region" description="Polar residues" evidence="5">
    <location>
        <begin position="230"/>
        <end position="244"/>
    </location>
</feature>
<name>A0AAU9X5Y2_9CNID</name>
<dbReference type="Pfam" id="PF15554">
    <property type="entry name" value="FSIP1"/>
    <property type="match status" value="1"/>
</dbReference>
<feature type="compositionally biased region" description="Low complexity" evidence="5">
    <location>
        <begin position="380"/>
        <end position="389"/>
    </location>
</feature>
<feature type="compositionally biased region" description="Polar residues" evidence="5">
    <location>
        <begin position="568"/>
        <end position="579"/>
    </location>
</feature>
<evidence type="ECO:0000313" key="7">
    <source>
        <dbReference type="Proteomes" id="UP001159428"/>
    </source>
</evidence>
<feature type="compositionally biased region" description="Low complexity" evidence="5">
    <location>
        <begin position="446"/>
        <end position="461"/>
    </location>
</feature>
<keyword evidence="3 4" id="KW-0175">Coiled coil</keyword>
<dbReference type="PRINTS" id="PR02075">
    <property type="entry name" value="FIBSHEATHIP1"/>
</dbReference>
<dbReference type="InterPro" id="IPR026246">
    <property type="entry name" value="Fsip1"/>
</dbReference>
<reference evidence="6 7" key="1">
    <citation type="submission" date="2022-05" db="EMBL/GenBank/DDBJ databases">
        <authorList>
            <consortium name="Genoscope - CEA"/>
            <person name="William W."/>
        </authorList>
    </citation>
    <scope>NUCLEOTIDE SEQUENCE [LARGE SCALE GENOMIC DNA]</scope>
</reference>
<feature type="compositionally biased region" description="Basic and acidic residues" evidence="5">
    <location>
        <begin position="175"/>
        <end position="187"/>
    </location>
</feature>
<feature type="compositionally biased region" description="Polar residues" evidence="5">
    <location>
        <begin position="497"/>
        <end position="508"/>
    </location>
</feature>
<dbReference type="PANTHER" id="PTHR22012">
    <property type="entry name" value="FIBROUS SHEATH INTERACTING PROTEIN 1"/>
    <property type="match status" value="1"/>
</dbReference>
<dbReference type="AlphaFoldDB" id="A0AAU9X5Y2"/>
<feature type="region of interest" description="Disordered" evidence="5">
    <location>
        <begin position="370"/>
        <end position="389"/>
    </location>
</feature>
<evidence type="ECO:0000256" key="2">
    <source>
        <dbReference type="ARBA" id="ARBA00019480"/>
    </source>
</evidence>
<evidence type="ECO:0000256" key="5">
    <source>
        <dbReference type="SAM" id="MobiDB-lite"/>
    </source>
</evidence>
<comment type="caution">
    <text evidence="6">The sequence shown here is derived from an EMBL/GenBank/DDBJ whole genome shotgun (WGS) entry which is preliminary data.</text>
</comment>
<accession>A0AAU9X5Y2</accession>
<feature type="compositionally biased region" description="Acidic residues" evidence="5">
    <location>
        <begin position="89"/>
        <end position="105"/>
    </location>
</feature>
<evidence type="ECO:0000256" key="1">
    <source>
        <dbReference type="ARBA" id="ARBA00010495"/>
    </source>
</evidence>
<evidence type="ECO:0000256" key="3">
    <source>
        <dbReference type="ARBA" id="ARBA00023054"/>
    </source>
</evidence>
<sequence length="588" mass="65795">MEIVSEGSLESISRPASCDTTRSRDQNLPQKHGQMRGFLEELPPEAVTNTLDEDVDHLDSEEDSIISPVENDVILEDVPERTATANSSVEEEVVDDQEDDQSEESASERSGHVVKQGVSQDEEDFEANLDPKVRKGLERIRKLDAILADKLKKEKEVKIHRRQLEKKWREELNQLDQQREQEGHGKIDLGVSHALALGPPTDDYIPDEEEPPLTPLFATQPLADERKHSSSPSDRGVTSSCDSWTEQDIDDVENKGSKRTPKRRGSKQSSKTKRKEQNFVKRNIELAADAGNLIPMTEAEKKRLDELLSDETDLLMVENAYSEGLSLTAGEGFTLDCESKASLAEIDSKLQELVPQEEIDLLANQENWEPHKQLDHTPQTDSSSEISTDTIGLGERILREEKEMRDMKSRLLAIEAELQTLYRETGNESEAGLSEEILARLIDVSSRTTSRSTTVSESVMSALSSARPGEEMIQEEDETAMLAILDDENSENARPDSAQSTHRSTCTPGNEERRAQSQQSSQRNDSSKLKRHGRRSQQSVTLEDDQDMQGQSLNDSLARASMRESNPRAHSQNSILSSDSGDRPKSRT</sequence>
<protein>
    <recommendedName>
        <fullName evidence="2">Fibrous sheath-interacting protein 1</fullName>
    </recommendedName>
</protein>
<feature type="region of interest" description="Disordered" evidence="5">
    <location>
        <begin position="175"/>
        <end position="281"/>
    </location>
</feature>
<keyword evidence="7" id="KW-1185">Reference proteome</keyword>
<feature type="compositionally biased region" description="Basic residues" evidence="5">
    <location>
        <begin position="257"/>
        <end position="274"/>
    </location>
</feature>
<dbReference type="EMBL" id="CALNXJ010000030">
    <property type="protein sequence ID" value="CAH3136515.1"/>
    <property type="molecule type" value="Genomic_DNA"/>
</dbReference>
<feature type="region of interest" description="Disordered" evidence="5">
    <location>
        <begin position="1"/>
        <end position="130"/>
    </location>
</feature>
<feature type="coiled-coil region" evidence="4">
    <location>
        <begin position="397"/>
        <end position="424"/>
    </location>
</feature>
<organism evidence="6 7">
    <name type="scientific">Pocillopora meandrina</name>
    <dbReference type="NCBI Taxonomy" id="46732"/>
    <lineage>
        <taxon>Eukaryota</taxon>
        <taxon>Metazoa</taxon>
        <taxon>Cnidaria</taxon>
        <taxon>Anthozoa</taxon>
        <taxon>Hexacorallia</taxon>
        <taxon>Scleractinia</taxon>
        <taxon>Astrocoeniina</taxon>
        <taxon>Pocilloporidae</taxon>
        <taxon>Pocillopora</taxon>
    </lineage>
</organism>
<feature type="compositionally biased region" description="Acidic residues" evidence="5">
    <location>
        <begin position="51"/>
        <end position="64"/>
    </location>
</feature>
<evidence type="ECO:0000256" key="4">
    <source>
        <dbReference type="SAM" id="Coils"/>
    </source>
</evidence>
<gene>
    <name evidence="6" type="ORF">PMEA_00017765</name>
</gene>
<evidence type="ECO:0000313" key="6">
    <source>
        <dbReference type="EMBL" id="CAH3136515.1"/>
    </source>
</evidence>